<feature type="region of interest" description="Disordered" evidence="4">
    <location>
        <begin position="163"/>
        <end position="203"/>
    </location>
</feature>
<feature type="compositionally biased region" description="Low complexity" evidence="4">
    <location>
        <begin position="70"/>
        <end position="87"/>
    </location>
</feature>
<gene>
    <name evidence="7" type="primary">ARHGEF10L</name>
</gene>
<dbReference type="SMART" id="SM00325">
    <property type="entry name" value="RhoGEF"/>
    <property type="match status" value="1"/>
</dbReference>
<dbReference type="GO" id="GO:0032933">
    <property type="term" value="P:SREBP signaling pathway"/>
    <property type="evidence" value="ECO:0007669"/>
    <property type="project" value="TreeGrafter"/>
</dbReference>
<dbReference type="Gene3D" id="2.30.29.30">
    <property type="entry name" value="Pleckstrin-homology domain (PH domain)/Phosphotyrosine-binding domain (PTB)"/>
    <property type="match status" value="1"/>
</dbReference>
<dbReference type="SUPFAM" id="SSF50729">
    <property type="entry name" value="PH domain-like"/>
    <property type="match status" value="1"/>
</dbReference>
<dbReference type="GO" id="GO:0005829">
    <property type="term" value="C:cytosol"/>
    <property type="evidence" value="ECO:0007669"/>
    <property type="project" value="TreeGrafter"/>
</dbReference>
<feature type="coiled-coil region" evidence="3">
    <location>
        <begin position="483"/>
        <end position="516"/>
    </location>
</feature>
<dbReference type="Pfam" id="PF19057">
    <property type="entry name" value="PH_19"/>
    <property type="match status" value="1"/>
</dbReference>
<evidence type="ECO:0000313" key="7">
    <source>
        <dbReference type="RefSeq" id="XP_036709914.1"/>
    </source>
</evidence>
<dbReference type="FunFam" id="1.20.900.10:FF:000003">
    <property type="entry name" value="Rho guanine nucleotide exchange factor 10 like"/>
    <property type="match status" value="1"/>
</dbReference>
<feature type="compositionally biased region" description="Basic and acidic residues" evidence="4">
    <location>
        <begin position="185"/>
        <end position="195"/>
    </location>
</feature>
<dbReference type="GO" id="GO:0051496">
    <property type="term" value="P:positive regulation of stress fiber assembly"/>
    <property type="evidence" value="ECO:0007669"/>
    <property type="project" value="UniProtKB-ARBA"/>
</dbReference>
<feature type="region of interest" description="Disordered" evidence="4">
    <location>
        <begin position="1109"/>
        <end position="1131"/>
    </location>
</feature>
<dbReference type="Pfam" id="PF00621">
    <property type="entry name" value="RhoGEF"/>
    <property type="match status" value="1"/>
</dbReference>
<dbReference type="InterPro" id="IPR035899">
    <property type="entry name" value="DBL_dom_sf"/>
</dbReference>
<dbReference type="AlphaFoldDB" id="A0A8B8XK18"/>
<dbReference type="PANTHER" id="PTHR12877:SF16">
    <property type="entry name" value="RHO GUANINE NUCLEOTIDE EXCHANGE FACTOR 10-LIKE PROTEIN"/>
    <property type="match status" value="1"/>
</dbReference>
<dbReference type="GeneID" id="118896120"/>
<reference evidence="7" key="1">
    <citation type="submission" date="2025-08" db="UniProtKB">
        <authorList>
            <consortium name="RefSeq"/>
        </authorList>
    </citation>
    <scope>IDENTIFICATION</scope>
    <source>
        <tissue evidence="7">Epidermis and Blubber</tissue>
    </source>
</reference>
<dbReference type="Gene3D" id="1.20.900.10">
    <property type="entry name" value="Dbl homology (DH) domain"/>
    <property type="match status" value="1"/>
</dbReference>
<keyword evidence="3" id="KW-0175">Coiled coil</keyword>
<dbReference type="SUPFAM" id="SSF48065">
    <property type="entry name" value="DBL homology domain (DH-domain)"/>
    <property type="match status" value="1"/>
</dbReference>
<name>A0A8B8XK18_BALMU</name>
<evidence type="ECO:0000256" key="2">
    <source>
        <dbReference type="ARBA" id="ARBA00022658"/>
    </source>
</evidence>
<proteinExistence type="predicted"/>
<feature type="region of interest" description="Disordered" evidence="4">
    <location>
        <begin position="1"/>
        <end position="106"/>
    </location>
</feature>
<evidence type="ECO:0000256" key="1">
    <source>
        <dbReference type="ARBA" id="ARBA00022553"/>
    </source>
</evidence>
<dbReference type="CTD" id="55160"/>
<sequence>MASSHPPQAAIGDRLLPGGPGPSPEAEDDPGEAFEFDDSDDDEEDTSAGLGVPGAAPEKEAEDAPLIHLDSTPVADPDPAASPPQTQGPAVVSNGDAEDTAFSGVRHSSWRWKSSRRIDRFTFPALEEDVIYDDVPCENLDAHQPAGAERNLLYEDVHRDGAPRETEDLGWSSSEFESYSEDSGEEAKPEAEPAKHRVSFQPKLSPDLTRLKERCARTKRDILALRVGGRDMQELKHKYDYKMTQLMRAAKSGTKDGLEKTRIAVMRKVSFLHRKDVLGDSEEEDMGLLEVSVTDIKPPAPELGPMPDGLSPQQVVRRHILGSIVQSEGSYVESLKRVLQDYRNPLMEMEPKALSVRKCQVVFFRVKEILHCHSMFQIALSSRVAEWDSTEKIGDLFVASFSKSVVLDVYSDYVNNFTNAMSIIKKACLTKPAFLEFLKRRQVCSPDRVTLYGLMVKPIQRFPQFILLLQDMLKNTPRGHPDRLSLQLALTELETLAEKLNEQKRLADQVAEIQQLTKSVSDRSSLNKLLTSGQRQLLLCETLTETVYGDRGQLIKSKERRVFLLNDMLVCANINFKPANHRGQLEISSLVPLGPRYVVKWNTALPQVQVVEVGQEGSSYDKDNVLIQHAGAKKASAVGQAQNKVYLGPPRLFQELQDLQKDLAVVEQITLLVSTLHGTYQNLNMTVAQDWCLALQRLMRVKEEEIHSANKCRLRLLLPGKPDKSGRPISFMVVFITPNPLSKISWVNRLHLAKIGLREENQPGWLCPDEDKKSKAPFWCPILACCIPAFSSRGLSLQLGALVHSPVSCPLVGFSAVSTSLPQGYLWVGGGQEGAGGQVEIFSLNRPAPRTVKSFPLVAPVLCMEYIPEPEEGESRDGDKKCSAADASAGVHPTVCLGLQDGSILVYSSVDTGTQCLATCRSPGLQPVLCLRHSPFHLFAGLQDGTLVVYPGTSGGIPWDLESPPVCLTVGPGPVRTLLSLEDAVWASCGPRVTVLDATSLQTQQSFEAHQDAAVSVTHMVKAGSGVWMAFSSGSSIRLFHTETLEHLQEINIATRTTFLLPGQVWALPEVVRTASHGPRLQCVMVSSTIVIFMAVPAPHCTGPLRPCITPQPSSQGPSHHIGTDRSHLSACPTSRSWALDTSEWRLSFLGSGLPKGPQELLSWASFPQA</sequence>
<dbReference type="GO" id="GO:0051056">
    <property type="term" value="P:regulation of small GTPase mediated signal transduction"/>
    <property type="evidence" value="ECO:0007669"/>
    <property type="project" value="UniProtKB-ARBA"/>
</dbReference>
<dbReference type="PROSITE" id="PS50010">
    <property type="entry name" value="DH_2"/>
    <property type="match status" value="1"/>
</dbReference>
<organism evidence="6 7">
    <name type="scientific">Balaenoptera musculus</name>
    <name type="common">Blue whale</name>
    <dbReference type="NCBI Taxonomy" id="9771"/>
    <lineage>
        <taxon>Eukaryota</taxon>
        <taxon>Metazoa</taxon>
        <taxon>Chordata</taxon>
        <taxon>Craniata</taxon>
        <taxon>Vertebrata</taxon>
        <taxon>Euteleostomi</taxon>
        <taxon>Mammalia</taxon>
        <taxon>Eutheria</taxon>
        <taxon>Laurasiatheria</taxon>
        <taxon>Artiodactyla</taxon>
        <taxon>Whippomorpha</taxon>
        <taxon>Cetacea</taxon>
        <taxon>Mysticeti</taxon>
        <taxon>Balaenopteridae</taxon>
        <taxon>Balaenoptera</taxon>
    </lineage>
</organism>
<feature type="compositionally biased region" description="Acidic residues" evidence="4">
    <location>
        <begin position="25"/>
        <end position="46"/>
    </location>
</feature>
<dbReference type="Pfam" id="PF19056">
    <property type="entry name" value="WD40_2"/>
    <property type="match status" value="1"/>
</dbReference>
<dbReference type="GO" id="GO:0005085">
    <property type="term" value="F:guanyl-nucleotide exchange factor activity"/>
    <property type="evidence" value="ECO:0007669"/>
    <property type="project" value="UniProtKB-KW"/>
</dbReference>
<evidence type="ECO:0000313" key="6">
    <source>
        <dbReference type="Proteomes" id="UP000694857"/>
    </source>
</evidence>
<feature type="domain" description="DH" evidence="5">
    <location>
        <begin position="316"/>
        <end position="503"/>
    </location>
</feature>
<keyword evidence="6" id="KW-1185">Reference proteome</keyword>
<protein>
    <submittedName>
        <fullName evidence="7">Rho guanine nucleotide exchange factor 10-like protein isoform X9</fullName>
    </submittedName>
</protein>
<accession>A0A8B8XK18</accession>
<dbReference type="CDD" id="cd00160">
    <property type="entry name" value="RhoGEF"/>
    <property type="match status" value="1"/>
</dbReference>
<dbReference type="GO" id="GO:0030036">
    <property type="term" value="P:actin cytoskeleton organization"/>
    <property type="evidence" value="ECO:0007669"/>
    <property type="project" value="TreeGrafter"/>
</dbReference>
<dbReference type="InterPro" id="IPR011993">
    <property type="entry name" value="PH-like_dom_sf"/>
</dbReference>
<evidence type="ECO:0000256" key="4">
    <source>
        <dbReference type="SAM" id="MobiDB-lite"/>
    </source>
</evidence>
<dbReference type="InterPro" id="IPR036322">
    <property type="entry name" value="WD40_repeat_dom_sf"/>
</dbReference>
<dbReference type="FunFam" id="2.30.29.30:FF:000200">
    <property type="entry name" value="Rho guanine nucleotide exchange factor (GEF) 10-like a"/>
    <property type="match status" value="1"/>
</dbReference>
<dbReference type="InterPro" id="IPR000219">
    <property type="entry name" value="DH_dom"/>
</dbReference>
<evidence type="ECO:0000256" key="3">
    <source>
        <dbReference type="SAM" id="Coils"/>
    </source>
</evidence>
<dbReference type="InterPro" id="IPR015943">
    <property type="entry name" value="WD40/YVTN_repeat-like_dom_sf"/>
</dbReference>
<dbReference type="Proteomes" id="UP000694857">
    <property type="component" value="Chromosome 1"/>
</dbReference>
<keyword evidence="1" id="KW-0597">Phosphoprotein</keyword>
<dbReference type="InterPro" id="IPR039919">
    <property type="entry name" value="ARHGEF10/ARHGEF17"/>
</dbReference>
<dbReference type="RefSeq" id="XP_036709914.1">
    <property type="nucleotide sequence ID" value="XM_036854019.1"/>
</dbReference>
<keyword evidence="2" id="KW-0344">Guanine-nucleotide releasing factor</keyword>
<dbReference type="Gene3D" id="2.130.10.10">
    <property type="entry name" value="YVTN repeat-like/Quinoprotein amine dehydrogenase"/>
    <property type="match status" value="1"/>
</dbReference>
<dbReference type="PANTHER" id="PTHR12877">
    <property type="entry name" value="RHO GUANINE NUCLEOTIDE EXCHANGE FACTOR"/>
    <property type="match status" value="1"/>
</dbReference>
<evidence type="ECO:0000259" key="5">
    <source>
        <dbReference type="PROSITE" id="PS50010"/>
    </source>
</evidence>
<dbReference type="SUPFAM" id="SSF50978">
    <property type="entry name" value="WD40 repeat-like"/>
    <property type="match status" value="1"/>
</dbReference>